<protein>
    <submittedName>
        <fullName evidence="2">Uncharacterized protein</fullName>
    </submittedName>
</protein>
<proteinExistence type="predicted"/>
<name>A0A9Q0NW17_SALVM</name>
<feature type="compositionally biased region" description="Polar residues" evidence="1">
    <location>
        <begin position="1"/>
        <end position="13"/>
    </location>
</feature>
<gene>
    <name evidence="2" type="ORF">OIU85_010168</name>
</gene>
<feature type="compositionally biased region" description="Basic and acidic residues" evidence="1">
    <location>
        <begin position="47"/>
        <end position="62"/>
    </location>
</feature>
<dbReference type="AlphaFoldDB" id="A0A9Q0NW17"/>
<reference evidence="2" key="2">
    <citation type="journal article" date="2023" name="Int. J. Mol. Sci.">
        <title>De Novo Assembly and Annotation of 11 Diverse Shrub Willow (Salix) Genomes Reveals Novel Gene Organization in Sex-Linked Regions.</title>
        <authorList>
            <person name="Hyden B."/>
            <person name="Feng K."/>
            <person name="Yates T.B."/>
            <person name="Jawdy S."/>
            <person name="Cereghino C."/>
            <person name="Smart L.B."/>
            <person name="Muchero W."/>
        </authorList>
    </citation>
    <scope>NUCLEOTIDE SEQUENCE [LARGE SCALE GENOMIC DNA]</scope>
    <source>
        <tissue evidence="2">Shoot tip</tissue>
    </source>
</reference>
<sequence>MRRSVGSETSAYQESIPEFSDKHSEAGSQQSKLSDGDTGHMSSADSEILRFEDGDYEDRSSDISDGVPSVVTDPDGATDQSTKLSETFRKSKVASTIRLLQNQTQNASKTVMVSRDNPKGSTSIKNTVNSNLVKPPKRWQ</sequence>
<evidence type="ECO:0000313" key="2">
    <source>
        <dbReference type="EMBL" id="KAJ6676959.1"/>
    </source>
</evidence>
<organism evidence="2 3">
    <name type="scientific">Salix viminalis</name>
    <name type="common">Common osier</name>
    <name type="synonym">Basket willow</name>
    <dbReference type="NCBI Taxonomy" id="40686"/>
    <lineage>
        <taxon>Eukaryota</taxon>
        <taxon>Viridiplantae</taxon>
        <taxon>Streptophyta</taxon>
        <taxon>Embryophyta</taxon>
        <taxon>Tracheophyta</taxon>
        <taxon>Spermatophyta</taxon>
        <taxon>Magnoliopsida</taxon>
        <taxon>eudicotyledons</taxon>
        <taxon>Gunneridae</taxon>
        <taxon>Pentapetalae</taxon>
        <taxon>rosids</taxon>
        <taxon>fabids</taxon>
        <taxon>Malpighiales</taxon>
        <taxon>Salicaceae</taxon>
        <taxon>Saliceae</taxon>
        <taxon>Salix</taxon>
    </lineage>
</organism>
<dbReference type="Proteomes" id="UP001151529">
    <property type="component" value="Chromosome 15Z"/>
</dbReference>
<dbReference type="EMBL" id="JAPFFL010000015">
    <property type="protein sequence ID" value="KAJ6676959.1"/>
    <property type="molecule type" value="Genomic_DNA"/>
</dbReference>
<feature type="region of interest" description="Disordered" evidence="1">
    <location>
        <begin position="105"/>
        <end position="140"/>
    </location>
</feature>
<feature type="compositionally biased region" description="Polar residues" evidence="1">
    <location>
        <begin position="119"/>
        <end position="132"/>
    </location>
</feature>
<evidence type="ECO:0000256" key="1">
    <source>
        <dbReference type="SAM" id="MobiDB-lite"/>
    </source>
</evidence>
<evidence type="ECO:0000313" key="3">
    <source>
        <dbReference type="Proteomes" id="UP001151529"/>
    </source>
</evidence>
<accession>A0A9Q0NW17</accession>
<feature type="region of interest" description="Disordered" evidence="1">
    <location>
        <begin position="1"/>
        <end position="86"/>
    </location>
</feature>
<comment type="caution">
    <text evidence="2">The sequence shown here is derived from an EMBL/GenBank/DDBJ whole genome shotgun (WGS) entry which is preliminary data.</text>
</comment>
<keyword evidence="3" id="KW-1185">Reference proteome</keyword>
<reference evidence="2" key="1">
    <citation type="submission" date="2022-11" db="EMBL/GenBank/DDBJ databases">
        <authorList>
            <person name="Hyden B.L."/>
            <person name="Feng K."/>
            <person name="Yates T."/>
            <person name="Jawdy S."/>
            <person name="Smart L.B."/>
            <person name="Muchero W."/>
        </authorList>
    </citation>
    <scope>NUCLEOTIDE SEQUENCE</scope>
    <source>
        <tissue evidence="2">Shoot tip</tissue>
    </source>
</reference>